<dbReference type="GO" id="GO:0009432">
    <property type="term" value="P:SOS response"/>
    <property type="evidence" value="ECO:0007669"/>
    <property type="project" value="UniProtKB-UniRule"/>
</dbReference>
<dbReference type="PROSITE" id="PS51192">
    <property type="entry name" value="HELICASE_ATP_BIND_1"/>
    <property type="match status" value="1"/>
</dbReference>
<dbReference type="SMART" id="SM00487">
    <property type="entry name" value="DEXDc"/>
    <property type="match status" value="1"/>
</dbReference>
<keyword evidence="7 21" id="KW-0378">Hydrolase</keyword>
<dbReference type="Gene3D" id="1.10.10.10">
    <property type="entry name" value="Winged helix-like DNA-binding domain superfamily/Winged helix DNA-binding domain"/>
    <property type="match status" value="1"/>
</dbReference>
<dbReference type="CDD" id="cd18794">
    <property type="entry name" value="SF2_C_RecQ"/>
    <property type="match status" value="1"/>
</dbReference>
<dbReference type="InterPro" id="IPR036390">
    <property type="entry name" value="WH_DNA-bd_sf"/>
</dbReference>
<evidence type="ECO:0000256" key="2">
    <source>
        <dbReference type="ARBA" id="ARBA00001947"/>
    </source>
</evidence>
<dbReference type="GO" id="GO:0005524">
    <property type="term" value="F:ATP binding"/>
    <property type="evidence" value="ECO:0007669"/>
    <property type="project" value="UniProtKB-KW"/>
</dbReference>
<dbReference type="InterPro" id="IPR032284">
    <property type="entry name" value="RecQ_Zn-bd"/>
</dbReference>
<keyword evidence="10" id="KW-0067">ATP-binding</keyword>
<dbReference type="Pfam" id="PF09382">
    <property type="entry name" value="RQC"/>
    <property type="match status" value="1"/>
</dbReference>
<evidence type="ECO:0000256" key="15">
    <source>
        <dbReference type="ARBA" id="ARBA00034617"/>
    </source>
</evidence>
<dbReference type="GO" id="GO:0005737">
    <property type="term" value="C:cytoplasm"/>
    <property type="evidence" value="ECO:0007669"/>
    <property type="project" value="TreeGrafter"/>
</dbReference>
<dbReference type="GO" id="GO:0009378">
    <property type="term" value="F:four-way junction helicase activity"/>
    <property type="evidence" value="ECO:0007669"/>
    <property type="project" value="TreeGrafter"/>
</dbReference>
<dbReference type="NCBIfam" id="TIGR00614">
    <property type="entry name" value="recQ_fam"/>
    <property type="match status" value="1"/>
</dbReference>
<dbReference type="InterPro" id="IPR011545">
    <property type="entry name" value="DEAD/DEAH_box_helicase_dom"/>
</dbReference>
<dbReference type="InterPro" id="IPR010997">
    <property type="entry name" value="HRDC-like_sf"/>
</dbReference>
<dbReference type="InterPro" id="IPR004589">
    <property type="entry name" value="DNA_helicase_ATP-dep_RecQ"/>
</dbReference>
<evidence type="ECO:0000256" key="17">
    <source>
        <dbReference type="SAM" id="MobiDB-lite"/>
    </source>
</evidence>
<dbReference type="InterPro" id="IPR044876">
    <property type="entry name" value="HRDC_dom_sf"/>
</dbReference>
<keyword evidence="14" id="KW-0413">Isomerase</keyword>
<evidence type="ECO:0000256" key="8">
    <source>
        <dbReference type="ARBA" id="ARBA00022806"/>
    </source>
</evidence>
<keyword evidence="12" id="KW-0233">DNA recombination</keyword>
<dbReference type="SMART" id="SM00956">
    <property type="entry name" value="RQC"/>
    <property type="match status" value="1"/>
</dbReference>
<dbReference type="InterPro" id="IPR014001">
    <property type="entry name" value="Helicase_ATP-bd"/>
</dbReference>
<feature type="compositionally biased region" description="Low complexity" evidence="17">
    <location>
        <begin position="510"/>
        <end position="528"/>
    </location>
</feature>
<dbReference type="SUPFAM" id="SSF52540">
    <property type="entry name" value="P-loop containing nucleoside triphosphate hydrolases"/>
    <property type="match status" value="1"/>
</dbReference>
<evidence type="ECO:0000256" key="13">
    <source>
        <dbReference type="ARBA" id="ARBA00023204"/>
    </source>
</evidence>
<dbReference type="FunFam" id="3.40.50.300:FF:000156">
    <property type="entry name" value="ATP-dependent DNA helicase recQ"/>
    <property type="match status" value="1"/>
</dbReference>
<evidence type="ECO:0000256" key="11">
    <source>
        <dbReference type="ARBA" id="ARBA00023125"/>
    </source>
</evidence>
<dbReference type="FunFam" id="3.40.50.300:FF:000296">
    <property type="entry name" value="ATP-dependent DNA helicase RecQ"/>
    <property type="match status" value="1"/>
</dbReference>
<comment type="catalytic activity">
    <reaction evidence="15">
        <text>Couples ATP hydrolysis with the unwinding of duplex DNA by translocating in the 3'-5' direction.</text>
        <dbReference type="EC" id="5.6.2.4"/>
    </reaction>
</comment>
<dbReference type="InterPro" id="IPR018982">
    <property type="entry name" value="RQC_domain"/>
</dbReference>
<gene>
    <name evidence="21" type="primary">recQ</name>
    <name evidence="21" type="ORF">EAV92_13615</name>
</gene>
<feature type="domain" description="Helicase C-terminal" evidence="20">
    <location>
        <begin position="215"/>
        <end position="365"/>
    </location>
</feature>
<dbReference type="PANTHER" id="PTHR13710:SF105">
    <property type="entry name" value="ATP-DEPENDENT DNA HELICASE Q1"/>
    <property type="match status" value="1"/>
</dbReference>
<dbReference type="GO" id="GO:0043590">
    <property type="term" value="C:bacterial nucleoid"/>
    <property type="evidence" value="ECO:0007669"/>
    <property type="project" value="TreeGrafter"/>
</dbReference>
<evidence type="ECO:0000256" key="10">
    <source>
        <dbReference type="ARBA" id="ARBA00022840"/>
    </source>
</evidence>
<dbReference type="SMART" id="SM00341">
    <property type="entry name" value="HRDC"/>
    <property type="match status" value="1"/>
</dbReference>
<evidence type="ECO:0000313" key="22">
    <source>
        <dbReference type="Proteomes" id="UP000269097"/>
    </source>
</evidence>
<dbReference type="InterPro" id="IPR006293">
    <property type="entry name" value="DNA_helicase_ATP-dep_RecQ_bac"/>
</dbReference>
<dbReference type="CDD" id="cd17920">
    <property type="entry name" value="DEXHc_RecQ"/>
    <property type="match status" value="1"/>
</dbReference>
<keyword evidence="13" id="KW-0234">DNA repair</keyword>
<protein>
    <recommendedName>
        <fullName evidence="16">DNA helicase RecQ</fullName>
        <ecNumber evidence="16">5.6.2.4</ecNumber>
    </recommendedName>
</protein>
<evidence type="ECO:0000256" key="12">
    <source>
        <dbReference type="ARBA" id="ARBA00023172"/>
    </source>
</evidence>
<reference evidence="21 22" key="1">
    <citation type="submission" date="2018-10" db="EMBL/GenBank/DDBJ databases">
        <title>Genome Sequence of Cohnella sp.</title>
        <authorList>
            <person name="Srinivasan S."/>
            <person name="Kim M.K."/>
        </authorList>
    </citation>
    <scope>NUCLEOTIDE SEQUENCE [LARGE SCALE GENOMIC DNA]</scope>
    <source>
        <strain evidence="21 22">18JY8-7</strain>
    </source>
</reference>
<dbReference type="FunFam" id="1.10.150.80:FF:000002">
    <property type="entry name" value="ATP-dependent DNA helicase RecQ"/>
    <property type="match status" value="1"/>
</dbReference>
<dbReference type="PROSITE" id="PS50967">
    <property type="entry name" value="HRDC"/>
    <property type="match status" value="1"/>
</dbReference>
<evidence type="ECO:0000259" key="18">
    <source>
        <dbReference type="PROSITE" id="PS50967"/>
    </source>
</evidence>
<sequence length="612" mass="67893">MEQARAALRTYFGYDSFRQGQEELVGAILEGRDVLGIMPTGAGKSVCYQIPAVLLPGLTIVVSPLISLMKDQVDALNENGIPAALLNSTLTAAEMNRRYRDIEAGRYRVVYIAPERLESDRFTEWLGRVEVSLVAVDEAHCISQWGHDFRPSYLSVARLTDRLEPRPVVAAFTATATPEVREDIAKRLRLQEPLRVTTGYARKNLSFRVVRGGDKRRELLRCLQEHEGEAGVVYASTRKEVEECHAFLGKQGIRAGKYHAGLEERERADAQDAFLRDDIQVMVATNAFGMGIDKSNVRFVIHYNLPKNVEAYYQEAGRAGRDGAPGECILLYSPQDTVTQKFLIEQGEGDEERKKTAYRQLNDMVQYAFSQECLQQAIVAYFGDTCEPCGKCGNCLDTEERLDVTEAAKVVFACVAGMRQRFGVSLTAKVLRGSGEAKIRQFGFDRLPVYGRMSGRSEKDIVGLIQALAAQGYMRVTDSAYPVVTLTAKVRAVLDGEERVYRRAERSADAEASGGTGYSRSGSGMGSARRGRPADDDLGAEGEALFAKLKTLRKSLADRENVPPFVIFHDATLREICRVRPTTERALKDVKGIGEAKIAKYGKAFLDVIREH</sequence>
<keyword evidence="6" id="KW-0227">DNA damage</keyword>
<dbReference type="RefSeq" id="WP_123041606.1">
    <property type="nucleotide sequence ID" value="NZ_CP033433.1"/>
</dbReference>
<proteinExistence type="inferred from homology"/>
<dbReference type="InterPro" id="IPR002121">
    <property type="entry name" value="HRDC_dom"/>
</dbReference>
<dbReference type="InterPro" id="IPR001650">
    <property type="entry name" value="Helicase_C-like"/>
</dbReference>
<evidence type="ECO:0000256" key="4">
    <source>
        <dbReference type="ARBA" id="ARBA00022723"/>
    </source>
</evidence>
<dbReference type="Proteomes" id="UP000269097">
    <property type="component" value="Chromosome"/>
</dbReference>
<comment type="cofactor">
    <cofactor evidence="1">
        <name>Mg(2+)</name>
        <dbReference type="ChEBI" id="CHEBI:18420"/>
    </cofactor>
</comment>
<dbReference type="EC" id="5.6.2.4" evidence="16"/>
<keyword evidence="22" id="KW-1185">Reference proteome</keyword>
<dbReference type="Pfam" id="PF00270">
    <property type="entry name" value="DEAD"/>
    <property type="match status" value="1"/>
</dbReference>
<comment type="similarity">
    <text evidence="3">Belongs to the helicase family. RecQ subfamily.</text>
</comment>
<evidence type="ECO:0000259" key="19">
    <source>
        <dbReference type="PROSITE" id="PS51192"/>
    </source>
</evidence>
<evidence type="ECO:0000256" key="1">
    <source>
        <dbReference type="ARBA" id="ARBA00001946"/>
    </source>
</evidence>
<name>A0A3G3JZG2_9BACL</name>
<evidence type="ECO:0000256" key="6">
    <source>
        <dbReference type="ARBA" id="ARBA00022763"/>
    </source>
</evidence>
<dbReference type="NCBIfam" id="TIGR01389">
    <property type="entry name" value="recQ"/>
    <property type="match status" value="1"/>
</dbReference>
<evidence type="ECO:0000256" key="9">
    <source>
        <dbReference type="ARBA" id="ARBA00022833"/>
    </source>
</evidence>
<feature type="domain" description="HRDC" evidence="18">
    <location>
        <begin position="539"/>
        <end position="612"/>
    </location>
</feature>
<dbReference type="GO" id="GO:0006310">
    <property type="term" value="P:DNA recombination"/>
    <property type="evidence" value="ECO:0007669"/>
    <property type="project" value="UniProtKB-UniRule"/>
</dbReference>
<dbReference type="PANTHER" id="PTHR13710">
    <property type="entry name" value="DNA HELICASE RECQ FAMILY MEMBER"/>
    <property type="match status" value="1"/>
</dbReference>
<dbReference type="InterPro" id="IPR036388">
    <property type="entry name" value="WH-like_DNA-bd_sf"/>
</dbReference>
<keyword evidence="9" id="KW-0862">Zinc</keyword>
<dbReference type="GO" id="GO:0003677">
    <property type="term" value="F:DNA binding"/>
    <property type="evidence" value="ECO:0007669"/>
    <property type="project" value="UniProtKB-KW"/>
</dbReference>
<dbReference type="SUPFAM" id="SSF46785">
    <property type="entry name" value="Winged helix' DNA-binding domain"/>
    <property type="match status" value="1"/>
</dbReference>
<keyword evidence="11" id="KW-0238">DNA-binding</keyword>
<dbReference type="AlphaFoldDB" id="A0A3G3JZG2"/>
<dbReference type="GO" id="GO:0030894">
    <property type="term" value="C:replisome"/>
    <property type="evidence" value="ECO:0007669"/>
    <property type="project" value="TreeGrafter"/>
</dbReference>
<dbReference type="EMBL" id="CP033433">
    <property type="protein sequence ID" value="AYQ73522.1"/>
    <property type="molecule type" value="Genomic_DNA"/>
</dbReference>
<dbReference type="SUPFAM" id="SSF47819">
    <property type="entry name" value="HRDC-like"/>
    <property type="match status" value="1"/>
</dbReference>
<comment type="cofactor">
    <cofactor evidence="2">
        <name>Zn(2+)</name>
        <dbReference type="ChEBI" id="CHEBI:29105"/>
    </cofactor>
</comment>
<dbReference type="GO" id="GO:0046872">
    <property type="term" value="F:metal ion binding"/>
    <property type="evidence" value="ECO:0007669"/>
    <property type="project" value="UniProtKB-KW"/>
</dbReference>
<keyword evidence="5" id="KW-0547">Nucleotide-binding</keyword>
<keyword evidence="4" id="KW-0479">Metal-binding</keyword>
<dbReference type="SMART" id="SM00490">
    <property type="entry name" value="HELICc"/>
    <property type="match status" value="1"/>
</dbReference>
<dbReference type="Gene3D" id="1.10.150.80">
    <property type="entry name" value="HRDC domain"/>
    <property type="match status" value="1"/>
</dbReference>
<dbReference type="GO" id="GO:0016787">
    <property type="term" value="F:hydrolase activity"/>
    <property type="evidence" value="ECO:0007669"/>
    <property type="project" value="UniProtKB-KW"/>
</dbReference>
<dbReference type="Pfam" id="PF00570">
    <property type="entry name" value="HRDC"/>
    <property type="match status" value="1"/>
</dbReference>
<dbReference type="GO" id="GO:0043138">
    <property type="term" value="F:3'-5' DNA helicase activity"/>
    <property type="evidence" value="ECO:0007669"/>
    <property type="project" value="UniProtKB-EC"/>
</dbReference>
<evidence type="ECO:0000256" key="7">
    <source>
        <dbReference type="ARBA" id="ARBA00022801"/>
    </source>
</evidence>
<evidence type="ECO:0000256" key="5">
    <source>
        <dbReference type="ARBA" id="ARBA00022741"/>
    </source>
</evidence>
<accession>A0A3G3JZG2</accession>
<dbReference type="Gene3D" id="3.40.50.300">
    <property type="entry name" value="P-loop containing nucleotide triphosphate hydrolases"/>
    <property type="match status" value="2"/>
</dbReference>
<evidence type="ECO:0000256" key="14">
    <source>
        <dbReference type="ARBA" id="ARBA00023235"/>
    </source>
</evidence>
<dbReference type="Pfam" id="PF00271">
    <property type="entry name" value="Helicase_C"/>
    <property type="match status" value="1"/>
</dbReference>
<evidence type="ECO:0000313" key="21">
    <source>
        <dbReference type="EMBL" id="AYQ73522.1"/>
    </source>
</evidence>
<organism evidence="21 22">
    <name type="scientific">Cohnella candidum</name>
    <dbReference type="NCBI Taxonomy" id="2674991"/>
    <lineage>
        <taxon>Bacteria</taxon>
        <taxon>Bacillati</taxon>
        <taxon>Bacillota</taxon>
        <taxon>Bacilli</taxon>
        <taxon>Bacillales</taxon>
        <taxon>Paenibacillaceae</taxon>
        <taxon>Cohnella</taxon>
    </lineage>
</organism>
<dbReference type="InterPro" id="IPR027417">
    <property type="entry name" value="P-loop_NTPase"/>
</dbReference>
<evidence type="ECO:0000256" key="3">
    <source>
        <dbReference type="ARBA" id="ARBA00005446"/>
    </source>
</evidence>
<dbReference type="PROSITE" id="PS51194">
    <property type="entry name" value="HELICASE_CTER"/>
    <property type="match status" value="1"/>
</dbReference>
<dbReference type="GO" id="GO:0006281">
    <property type="term" value="P:DNA repair"/>
    <property type="evidence" value="ECO:0007669"/>
    <property type="project" value="UniProtKB-KW"/>
</dbReference>
<evidence type="ECO:0000259" key="20">
    <source>
        <dbReference type="PROSITE" id="PS51194"/>
    </source>
</evidence>
<keyword evidence="8 21" id="KW-0347">Helicase</keyword>
<feature type="domain" description="Helicase ATP-binding" evidence="19">
    <location>
        <begin position="25"/>
        <end position="194"/>
    </location>
</feature>
<dbReference type="Pfam" id="PF16124">
    <property type="entry name" value="RecQ_Zn_bind"/>
    <property type="match status" value="1"/>
</dbReference>
<dbReference type="GO" id="GO:0006260">
    <property type="term" value="P:DNA replication"/>
    <property type="evidence" value="ECO:0007669"/>
    <property type="project" value="InterPro"/>
</dbReference>
<feature type="region of interest" description="Disordered" evidence="17">
    <location>
        <begin position="505"/>
        <end position="536"/>
    </location>
</feature>
<dbReference type="KEGG" id="coh:EAV92_13615"/>
<evidence type="ECO:0000256" key="16">
    <source>
        <dbReference type="NCBIfam" id="TIGR01389"/>
    </source>
</evidence>